<name>A0A4Q1BB60_TREME</name>
<feature type="region of interest" description="Disordered" evidence="1">
    <location>
        <begin position="22"/>
        <end position="46"/>
    </location>
</feature>
<evidence type="ECO:0000313" key="3">
    <source>
        <dbReference type="Proteomes" id="UP000289152"/>
    </source>
</evidence>
<evidence type="ECO:0000256" key="1">
    <source>
        <dbReference type="SAM" id="MobiDB-lite"/>
    </source>
</evidence>
<feature type="region of interest" description="Disordered" evidence="1">
    <location>
        <begin position="230"/>
        <end position="315"/>
    </location>
</feature>
<keyword evidence="3" id="KW-1185">Reference proteome</keyword>
<feature type="compositionally biased region" description="Basic and acidic residues" evidence="1">
    <location>
        <begin position="302"/>
        <end position="314"/>
    </location>
</feature>
<feature type="compositionally biased region" description="Polar residues" evidence="1">
    <location>
        <begin position="432"/>
        <end position="447"/>
    </location>
</feature>
<dbReference type="InParanoid" id="A0A4Q1BB60"/>
<dbReference type="AlphaFoldDB" id="A0A4Q1BB60"/>
<evidence type="ECO:0000313" key="2">
    <source>
        <dbReference type="EMBL" id="RXK34936.1"/>
    </source>
</evidence>
<dbReference type="EMBL" id="SDIL01000172">
    <property type="protein sequence ID" value="RXK34936.1"/>
    <property type="molecule type" value="Genomic_DNA"/>
</dbReference>
<organism evidence="2 3">
    <name type="scientific">Tremella mesenterica</name>
    <name type="common">Jelly fungus</name>
    <dbReference type="NCBI Taxonomy" id="5217"/>
    <lineage>
        <taxon>Eukaryota</taxon>
        <taxon>Fungi</taxon>
        <taxon>Dikarya</taxon>
        <taxon>Basidiomycota</taxon>
        <taxon>Agaricomycotina</taxon>
        <taxon>Tremellomycetes</taxon>
        <taxon>Tremellales</taxon>
        <taxon>Tremellaceae</taxon>
        <taxon>Tremella</taxon>
    </lineage>
</organism>
<feature type="compositionally biased region" description="Polar residues" evidence="1">
    <location>
        <begin position="31"/>
        <end position="46"/>
    </location>
</feature>
<sequence length="447" mass="49527">MSSPDPLDEPLDLDQVYALFGLDPPHETCSTHDVSSLSDIPQDSPSTMVQSDIFLSHLSQHSTTSPEVDSSNTNSYTTKLKNPPIPLTLSHGTHMDTTSILEGMDIPVTAFPGQEWLNFPDTAPLSPPQTMSLSVQKTLTKSSRGRKRKIVKISDGKVTKKVISKGKSTGKKEKDAAILKKELVALTKRFFKSFTELVDKVGEDVVRLAMMNDHGDIRLSEMLDMARKSRVSLTSLPPQKKRRKTKRQSSSPPSEIPHTPPDPSSSINPIIAQDHPSTSDDQSRENTTSLEPQPDSTIPRIRGKEIDTRSHPDEVVAAEDLPTDVVRGPWRSVEITRLQHLYDLCVSRAVGKGVEKEILIDGEERRKAVTKSGEVDWEWITSRFGKTRSKHQILVQAVKMGYKSTTTKPCRRAHQKSFREKEAAMRAEMIGSSASPENESPPTVSPG</sequence>
<gene>
    <name evidence="2" type="ORF">M231_07807</name>
</gene>
<feature type="compositionally biased region" description="Polar residues" evidence="1">
    <location>
        <begin position="285"/>
        <end position="296"/>
    </location>
</feature>
<feature type="region of interest" description="Disordered" evidence="1">
    <location>
        <begin position="405"/>
        <end position="447"/>
    </location>
</feature>
<dbReference type="VEuPathDB" id="FungiDB:TREMEDRAFT_60536"/>
<dbReference type="Proteomes" id="UP000289152">
    <property type="component" value="Unassembled WGS sequence"/>
</dbReference>
<dbReference type="OrthoDB" id="2348945at2759"/>
<protein>
    <submittedName>
        <fullName evidence="2">Uncharacterized protein</fullName>
    </submittedName>
</protein>
<reference evidence="2 3" key="1">
    <citation type="submission" date="2016-06" db="EMBL/GenBank/DDBJ databases">
        <title>Evolution of pathogenesis and genome organization in the Tremellales.</title>
        <authorList>
            <person name="Cuomo C."/>
            <person name="Litvintseva A."/>
            <person name="Heitman J."/>
            <person name="Chen Y."/>
            <person name="Sun S."/>
            <person name="Springer D."/>
            <person name="Dromer F."/>
            <person name="Young S."/>
            <person name="Zeng Q."/>
            <person name="Chapman S."/>
            <person name="Gujja S."/>
            <person name="Saif S."/>
            <person name="Birren B."/>
        </authorList>
    </citation>
    <scope>NUCLEOTIDE SEQUENCE [LARGE SCALE GENOMIC DNA]</scope>
    <source>
        <strain evidence="2 3">ATCC 28783</strain>
    </source>
</reference>
<feature type="compositionally biased region" description="Pro residues" evidence="1">
    <location>
        <begin position="254"/>
        <end position="263"/>
    </location>
</feature>
<accession>A0A4Q1BB60</accession>
<proteinExistence type="predicted"/>
<comment type="caution">
    <text evidence="2">The sequence shown here is derived from an EMBL/GenBank/DDBJ whole genome shotgun (WGS) entry which is preliminary data.</text>
</comment>